<protein>
    <recommendedName>
        <fullName evidence="4">DUF2336 domain-containing protein</fullName>
    </recommendedName>
</protein>
<evidence type="ECO:0000313" key="2">
    <source>
        <dbReference type="EMBL" id="TRO83638.1"/>
    </source>
</evidence>
<organism evidence="2 3">
    <name type="scientific">Trichloromonas acetexigens</name>
    <dbReference type="NCBI Taxonomy" id="38815"/>
    <lineage>
        <taxon>Bacteria</taxon>
        <taxon>Pseudomonadati</taxon>
        <taxon>Thermodesulfobacteriota</taxon>
        <taxon>Desulfuromonadia</taxon>
        <taxon>Desulfuromonadales</taxon>
        <taxon>Trichloromonadaceae</taxon>
        <taxon>Trichloromonas</taxon>
    </lineage>
</organism>
<name>A0A550JK98_9BACT</name>
<feature type="compositionally biased region" description="Acidic residues" evidence="1">
    <location>
        <begin position="177"/>
        <end position="202"/>
    </location>
</feature>
<sequence>MPQSGTKPNQLMVSPAVVRLVKEASREEQLAALRGEAALSLKDLLTVYLFLFQSADRMVKEAVIAALSATDSGELADLITAEGELHPKHLELIARVRLEDVRVVGALFKSPEITLPTLINIATHCRGPVFALFASKQRLLESAPELRAALIANPRVDAETKAHLGLPVSPPVPEPETLPDDDGDEVEVAGTEAEDDQAEEDSVNLSKYQQSLEMPVAEKIKMGLTGDKEWRSILIKEANKLVSAAVLKNPRITDGEVLAIAKNKSSSEELIRLITLNNEWLKNYEIKRALVMHNRTPLPKALRFMSILSEKDIKALAKSRDVSSVLVNNARRILQAKEQKGK</sequence>
<gene>
    <name evidence="2" type="ORF">FL622_00200</name>
</gene>
<dbReference type="OrthoDB" id="5506355at2"/>
<reference evidence="2 3" key="1">
    <citation type="submission" date="2019-07" db="EMBL/GenBank/DDBJ databases">
        <title>Insights of Desulfuromonas acetexigens electromicrobiology.</title>
        <authorList>
            <person name="Katuri K."/>
            <person name="Sapireddy V."/>
            <person name="Shaw D.R."/>
            <person name="Saikaly P."/>
        </authorList>
    </citation>
    <scope>NUCLEOTIDE SEQUENCE [LARGE SCALE GENOMIC DNA]</scope>
    <source>
        <strain evidence="2 3">2873</strain>
    </source>
</reference>
<dbReference type="AlphaFoldDB" id="A0A550JK98"/>
<evidence type="ECO:0000256" key="1">
    <source>
        <dbReference type="SAM" id="MobiDB-lite"/>
    </source>
</evidence>
<feature type="region of interest" description="Disordered" evidence="1">
    <location>
        <begin position="162"/>
        <end position="203"/>
    </location>
</feature>
<evidence type="ECO:0008006" key="4">
    <source>
        <dbReference type="Google" id="ProtNLM"/>
    </source>
</evidence>
<accession>A0A550JK98</accession>
<proteinExistence type="predicted"/>
<dbReference type="EMBL" id="VJVV01000001">
    <property type="protein sequence ID" value="TRO83638.1"/>
    <property type="molecule type" value="Genomic_DNA"/>
</dbReference>
<dbReference type="RefSeq" id="WP_092052178.1">
    <property type="nucleotide sequence ID" value="NZ_FOJJ01000001.1"/>
</dbReference>
<dbReference type="Proteomes" id="UP000317155">
    <property type="component" value="Unassembled WGS sequence"/>
</dbReference>
<keyword evidence="3" id="KW-1185">Reference proteome</keyword>
<evidence type="ECO:0000313" key="3">
    <source>
        <dbReference type="Proteomes" id="UP000317155"/>
    </source>
</evidence>
<comment type="caution">
    <text evidence="2">The sequence shown here is derived from an EMBL/GenBank/DDBJ whole genome shotgun (WGS) entry which is preliminary data.</text>
</comment>